<protein>
    <submittedName>
        <fullName evidence="3">Putative regulatory protein, FmdB family</fullName>
    </submittedName>
</protein>
<feature type="domain" description="Putative regulatory protein FmdB zinc ribbon" evidence="2">
    <location>
        <begin position="1"/>
        <end position="42"/>
    </location>
</feature>
<sequence length="95" mass="10338">MPIYEYKCEHCGDTFEVLQKFNENPLTECILCHEGPVKKLISVSSFVLKGSGFYVNDYAKKAAPKEKSSSSSSASSENSKVSSTSDTKKETTASA</sequence>
<dbReference type="PANTHER" id="PTHR34404:SF2">
    <property type="entry name" value="CONSERVED SERINE RICH PROTEIN"/>
    <property type="match status" value="1"/>
</dbReference>
<dbReference type="Pfam" id="PF09723">
    <property type="entry name" value="Zn_ribbon_8"/>
    <property type="match status" value="1"/>
</dbReference>
<evidence type="ECO:0000256" key="1">
    <source>
        <dbReference type="SAM" id="MobiDB-lite"/>
    </source>
</evidence>
<proteinExistence type="predicted"/>
<gene>
    <name evidence="3" type="ORF">U27_00098</name>
</gene>
<dbReference type="NCBIfam" id="TIGR02605">
    <property type="entry name" value="CxxC_CxxC_SSSS"/>
    <property type="match status" value="1"/>
</dbReference>
<evidence type="ECO:0000259" key="2">
    <source>
        <dbReference type="SMART" id="SM00834"/>
    </source>
</evidence>
<keyword evidence="4" id="KW-1185">Reference proteome</keyword>
<evidence type="ECO:0000313" key="3">
    <source>
        <dbReference type="EMBL" id="GAK60207.1"/>
    </source>
</evidence>
<evidence type="ECO:0000313" key="4">
    <source>
        <dbReference type="Proteomes" id="UP000030661"/>
    </source>
</evidence>
<dbReference type="STRING" id="1499967.U27_00098"/>
<dbReference type="AlphaFoldDB" id="A0A081C6K2"/>
<feature type="compositionally biased region" description="Low complexity" evidence="1">
    <location>
        <begin position="69"/>
        <end position="85"/>
    </location>
</feature>
<dbReference type="SMART" id="SM00834">
    <property type="entry name" value="CxxC_CXXC_SSSS"/>
    <property type="match status" value="1"/>
</dbReference>
<dbReference type="Proteomes" id="UP000030661">
    <property type="component" value="Unassembled WGS sequence"/>
</dbReference>
<reference evidence="3 4" key="1">
    <citation type="journal article" date="2015" name="PeerJ">
        <title>First genomic representation of candidate bacterial phylum KSB3 points to enhanced environmental sensing as a trigger of wastewater bulking.</title>
        <authorList>
            <person name="Sekiguchi Y."/>
            <person name="Ohashi A."/>
            <person name="Parks D.H."/>
            <person name="Yamauchi T."/>
            <person name="Tyson G.W."/>
            <person name="Hugenholtz P."/>
        </authorList>
    </citation>
    <scope>NUCLEOTIDE SEQUENCE [LARGE SCALE GENOMIC DNA]</scope>
</reference>
<dbReference type="EMBL" id="DF820472">
    <property type="protein sequence ID" value="GAK60207.1"/>
    <property type="molecule type" value="Genomic_DNA"/>
</dbReference>
<dbReference type="InterPro" id="IPR013429">
    <property type="entry name" value="Regulatory_FmdB_Zinc_ribbon"/>
</dbReference>
<dbReference type="HOGENOM" id="CLU_136025_3_1_0"/>
<feature type="region of interest" description="Disordered" evidence="1">
    <location>
        <begin position="62"/>
        <end position="95"/>
    </location>
</feature>
<accession>A0A081C6K2</accession>
<dbReference type="PANTHER" id="PTHR34404">
    <property type="entry name" value="REGULATORY PROTEIN, FMDB FAMILY"/>
    <property type="match status" value="1"/>
</dbReference>
<name>A0A081C6K2_VECG1</name>
<organism evidence="3 4">
    <name type="scientific">Vecturithrix granuli</name>
    <dbReference type="NCBI Taxonomy" id="1499967"/>
    <lineage>
        <taxon>Bacteria</taxon>
        <taxon>Candidatus Moduliflexota</taxon>
        <taxon>Candidatus Vecturitrichia</taxon>
        <taxon>Candidatus Vecturitrichales</taxon>
        <taxon>Candidatus Vecturitrichaceae</taxon>
        <taxon>Candidatus Vecturithrix</taxon>
    </lineage>
</organism>
<feature type="compositionally biased region" description="Basic and acidic residues" evidence="1">
    <location>
        <begin position="86"/>
        <end position="95"/>
    </location>
</feature>